<dbReference type="InterPro" id="IPR029058">
    <property type="entry name" value="AB_hydrolase_fold"/>
</dbReference>
<dbReference type="InterPro" id="IPR003140">
    <property type="entry name" value="PLipase/COase/thioEstase"/>
</dbReference>
<dbReference type="InterPro" id="IPR050565">
    <property type="entry name" value="LYPA1-2/EST-like"/>
</dbReference>
<name>A0A1W1WFX3_SULTA</name>
<keyword evidence="2" id="KW-0378">Hydrolase</keyword>
<feature type="domain" description="Phospholipase/carboxylesterase/thioesterase" evidence="3">
    <location>
        <begin position="17"/>
        <end position="208"/>
    </location>
</feature>
<dbReference type="GO" id="GO:0016787">
    <property type="term" value="F:hydrolase activity"/>
    <property type="evidence" value="ECO:0007669"/>
    <property type="project" value="UniProtKB-KW"/>
</dbReference>
<organism evidence="4 5">
    <name type="scientific">Sulfobacillus thermosulfidooxidans (strain DSM 9293 / VKM B-1269 / AT-1)</name>
    <dbReference type="NCBI Taxonomy" id="929705"/>
    <lineage>
        <taxon>Bacteria</taxon>
        <taxon>Bacillati</taxon>
        <taxon>Bacillota</taxon>
        <taxon>Clostridia</taxon>
        <taxon>Eubacteriales</taxon>
        <taxon>Clostridiales Family XVII. Incertae Sedis</taxon>
        <taxon>Sulfobacillus</taxon>
    </lineage>
</organism>
<evidence type="ECO:0000256" key="1">
    <source>
        <dbReference type="ARBA" id="ARBA00006499"/>
    </source>
</evidence>
<sequence>MNTVKDLHFLSSPSVLQDEEHPLLVLLHGFGSDERDLMAIRPYIDPTWAVVTIRAPFAEGSGFRWYALRSLQSPDLEEMEQALNALKKWFSGLTVRFPHVPPNKVIVGGFSQGGVMALHLGLYQPLREIGGVSVLSGYLPDPPSPDTSWRRLPVFWGHGLSDQVLPYALAHKAHEILSRHNIEITFRSYAMGHEVIEEELHDLMQWLNDVVK</sequence>
<evidence type="ECO:0000259" key="3">
    <source>
        <dbReference type="Pfam" id="PF02230"/>
    </source>
</evidence>
<evidence type="ECO:0000313" key="5">
    <source>
        <dbReference type="Proteomes" id="UP000192660"/>
    </source>
</evidence>
<dbReference type="AlphaFoldDB" id="A0A1W1WFX3"/>
<dbReference type="STRING" id="28034.BFX07_14970"/>
<dbReference type="OrthoDB" id="9795555at2"/>
<dbReference type="Proteomes" id="UP000192660">
    <property type="component" value="Unassembled WGS sequence"/>
</dbReference>
<dbReference type="RefSeq" id="WP_084661471.1">
    <property type="nucleotide sequence ID" value="NZ_FWWY01000001.1"/>
</dbReference>
<dbReference type="PANTHER" id="PTHR10655">
    <property type="entry name" value="LYSOPHOSPHOLIPASE-RELATED"/>
    <property type="match status" value="1"/>
</dbReference>
<reference evidence="5" key="1">
    <citation type="submission" date="2017-04" db="EMBL/GenBank/DDBJ databases">
        <authorList>
            <person name="Varghese N."/>
            <person name="Submissions S."/>
        </authorList>
    </citation>
    <scope>NUCLEOTIDE SEQUENCE [LARGE SCALE GENOMIC DNA]</scope>
    <source>
        <strain evidence="5">DSM 9293</strain>
    </source>
</reference>
<dbReference type="Pfam" id="PF02230">
    <property type="entry name" value="Abhydrolase_2"/>
    <property type="match status" value="1"/>
</dbReference>
<keyword evidence="5" id="KW-1185">Reference proteome</keyword>
<evidence type="ECO:0000313" key="4">
    <source>
        <dbReference type="EMBL" id="SMC05079.1"/>
    </source>
</evidence>
<dbReference type="Gene3D" id="3.40.50.1820">
    <property type="entry name" value="alpha/beta hydrolase"/>
    <property type="match status" value="1"/>
</dbReference>
<evidence type="ECO:0000256" key="2">
    <source>
        <dbReference type="ARBA" id="ARBA00022801"/>
    </source>
</evidence>
<proteinExistence type="inferred from homology"/>
<dbReference type="PANTHER" id="PTHR10655:SF17">
    <property type="entry name" value="LYSOPHOSPHOLIPASE-LIKE PROTEIN 1"/>
    <property type="match status" value="1"/>
</dbReference>
<comment type="similarity">
    <text evidence="1">Belongs to the AB hydrolase superfamily. AB hydrolase 2 family.</text>
</comment>
<dbReference type="SUPFAM" id="SSF53474">
    <property type="entry name" value="alpha/beta-Hydrolases"/>
    <property type="match status" value="1"/>
</dbReference>
<dbReference type="EMBL" id="FWWY01000001">
    <property type="protein sequence ID" value="SMC05079.1"/>
    <property type="molecule type" value="Genomic_DNA"/>
</dbReference>
<protein>
    <submittedName>
        <fullName evidence="4">Phospholipase/carboxylesterase</fullName>
    </submittedName>
</protein>
<gene>
    <name evidence="4" type="ORF">SAMN00768000_2014</name>
</gene>
<accession>A0A1W1WFX3</accession>